<keyword evidence="2" id="KW-0472">Membrane</keyword>
<feature type="transmembrane region" description="Helical" evidence="2">
    <location>
        <begin position="364"/>
        <end position="384"/>
    </location>
</feature>
<keyword evidence="2" id="KW-1133">Transmembrane helix</keyword>
<dbReference type="Gene3D" id="3.30.70.1440">
    <property type="entry name" value="Multidrug efflux transporter AcrB pore domain"/>
    <property type="match status" value="1"/>
</dbReference>
<feature type="transmembrane region" description="Helical" evidence="2">
    <location>
        <begin position="390"/>
        <end position="414"/>
    </location>
</feature>
<feature type="transmembrane region" description="Helical" evidence="2">
    <location>
        <begin position="962"/>
        <end position="985"/>
    </location>
</feature>
<dbReference type="GO" id="GO:0042910">
    <property type="term" value="F:xenobiotic transmembrane transporter activity"/>
    <property type="evidence" value="ECO:0007669"/>
    <property type="project" value="TreeGrafter"/>
</dbReference>
<dbReference type="Pfam" id="PF00873">
    <property type="entry name" value="ACR_tran"/>
    <property type="match status" value="1"/>
</dbReference>
<organism evidence="3">
    <name type="scientific">marine sediment metagenome</name>
    <dbReference type="NCBI Taxonomy" id="412755"/>
    <lineage>
        <taxon>unclassified sequences</taxon>
        <taxon>metagenomes</taxon>
        <taxon>ecological metagenomes</taxon>
    </lineage>
</organism>
<feature type="transmembrane region" description="Helical" evidence="2">
    <location>
        <begin position="467"/>
        <end position="489"/>
    </location>
</feature>
<evidence type="ECO:0000256" key="1">
    <source>
        <dbReference type="SAM" id="MobiDB-lite"/>
    </source>
</evidence>
<dbReference type="SUPFAM" id="SSF82693">
    <property type="entry name" value="Multidrug efflux transporter AcrB pore domain, PN1, PN2, PC1 and PC2 subdomains"/>
    <property type="match status" value="2"/>
</dbReference>
<keyword evidence="2" id="KW-0812">Transmembrane</keyword>
<dbReference type="AlphaFoldDB" id="A0A0F9UCZ1"/>
<dbReference type="Gene3D" id="3.30.2090.10">
    <property type="entry name" value="Multidrug efflux transporter AcrB TolC docking domain, DN and DC subdomains"/>
    <property type="match status" value="2"/>
</dbReference>
<dbReference type="PANTHER" id="PTHR32063">
    <property type="match status" value="1"/>
</dbReference>
<sequence>MIKTAIKSPYIIIVVALAIIVLGITSYQKIPVDLLPIFKTPAVQIITFYPGMPPEVMERDIMSRLERWTGQSVGIEHQEGKAMLGVCIVKDFFREGISLDTAMSQVTSYAVSDMFYLPPGTIPPMVMPFDPIATVPLCLVSVSSPGMNEKELYDIAYFELRNRLQSIQGVIAPAVYGGKLRRILAYVDRAKLEARGLSPMDVVNALKRQNVFIPAGSIKAGDIDYQIFANAMPPRVEQLNDIPIAIRHGSPVLLRDVARVRDSSQIQTNIVRINGRRQVYIPIYRQPGANTIQIVDAIKRNLSRILQRLREMDPRAKDLALEVVLDQSVYVRNSIKGLEIAGALGAILAALVVFLFLGNIRYTVIIVLAIPLSILVAIIGLFFSGNTINALTLGGLALAIGILVDQSIVVLENIGRHCRMGKPAPQAAYDGAKEVALPIFVSTLTLVIVFFPIVFLSGMARFLFTPLAIAATFAIIASYLISITLIPAYCARYLKLEKKVDKDASNEEGEGDTYHDLDKDKGGNKPGDSCPTEERKISSRYTALVEKALSKPYIVLVLGGAAVLLVLSLFLLSRTGTELFPQVDAGQFQIFVRLPSGSRIEKTEITIAEIEKLLIEEMGEPDPEYPKVERQPDSNLRILISNMGVLMDWPAAYTPNTGPMDAFILVQLKNKSGMPDTFEYVSRIREKLRDRFPGVEFSFDTGGMLTAALNMGEPAPIHIQVAGSKLQISHRIASIVAREMSKVQGVTDVRIAQRLDYPIIQLEIDRIKAAYAGINAEEIMKNLVTTTNSSINFDPAFWIDEKTGNHYFIGAQYAESDLNSLETLKNIPVTGSDSKAPVPLRTLVQMTRKTGPTVINHRNITRVMDIYASVLPEYKVGSVVARLEDRLQKSEELRPIPRVSDRGVYFEVTGSEFAGKGYSYNMRGEVEIMRNSFRQFAFGLVIAVILIYLVMVAQFRSFVEPFIILLTVPLGFIGVGLLLFLSGTALNIQSFMGIIMMIGIVVEYSIVLVDFANRRVEEGVDIRRAILDATQVRLRPILMTSMTTFLAILPMAFGFGGGEANVPLARAIIGGVLGATVLSLFVVPCIYIILKRPSRARGPAIDIATRA</sequence>
<evidence type="ECO:0000313" key="3">
    <source>
        <dbReference type="EMBL" id="KKN59111.1"/>
    </source>
</evidence>
<protein>
    <recommendedName>
        <fullName evidence="4">SSD domain-containing protein</fullName>
    </recommendedName>
</protein>
<evidence type="ECO:0008006" key="4">
    <source>
        <dbReference type="Google" id="ProtNLM"/>
    </source>
</evidence>
<name>A0A0F9UCZ1_9ZZZZ</name>
<feature type="transmembrane region" description="Helical" evidence="2">
    <location>
        <begin position="936"/>
        <end position="955"/>
    </location>
</feature>
<dbReference type="InterPro" id="IPR001036">
    <property type="entry name" value="Acrflvin-R"/>
</dbReference>
<feature type="transmembrane region" description="Helical" evidence="2">
    <location>
        <begin position="1067"/>
        <end position="1090"/>
    </location>
</feature>
<dbReference type="PRINTS" id="PR00702">
    <property type="entry name" value="ACRIFLAVINRP"/>
</dbReference>
<feature type="transmembrane region" description="Helical" evidence="2">
    <location>
        <begin position="1034"/>
        <end position="1055"/>
    </location>
</feature>
<dbReference type="SUPFAM" id="SSF82866">
    <property type="entry name" value="Multidrug efflux transporter AcrB transmembrane domain"/>
    <property type="match status" value="2"/>
</dbReference>
<dbReference type="Gene3D" id="3.30.70.1320">
    <property type="entry name" value="Multidrug efflux transporter AcrB pore domain like"/>
    <property type="match status" value="1"/>
</dbReference>
<dbReference type="Gene3D" id="1.20.1640.10">
    <property type="entry name" value="Multidrug efflux transporter AcrB transmembrane domain"/>
    <property type="match status" value="2"/>
</dbReference>
<proteinExistence type="predicted"/>
<dbReference type="GO" id="GO:0005886">
    <property type="term" value="C:plasma membrane"/>
    <property type="evidence" value="ECO:0007669"/>
    <property type="project" value="TreeGrafter"/>
</dbReference>
<feature type="transmembrane region" description="Helical" evidence="2">
    <location>
        <begin position="340"/>
        <end position="357"/>
    </location>
</feature>
<evidence type="ECO:0000256" key="2">
    <source>
        <dbReference type="SAM" id="Phobius"/>
    </source>
</evidence>
<gene>
    <name evidence="3" type="ORF">LCGC14_0545200</name>
</gene>
<feature type="compositionally biased region" description="Basic and acidic residues" evidence="1">
    <location>
        <begin position="512"/>
        <end position="523"/>
    </location>
</feature>
<feature type="transmembrane region" description="Helical" evidence="2">
    <location>
        <begin position="553"/>
        <end position="572"/>
    </location>
</feature>
<comment type="caution">
    <text evidence="3">The sequence shown here is derived from an EMBL/GenBank/DDBJ whole genome shotgun (WGS) entry which is preliminary data.</text>
</comment>
<dbReference type="SUPFAM" id="SSF82714">
    <property type="entry name" value="Multidrug efflux transporter AcrB TolC docking domain, DN and DC subdomains"/>
    <property type="match status" value="2"/>
</dbReference>
<feature type="region of interest" description="Disordered" evidence="1">
    <location>
        <begin position="505"/>
        <end position="534"/>
    </location>
</feature>
<feature type="transmembrane region" description="Helical" evidence="2">
    <location>
        <begin position="991"/>
        <end position="1013"/>
    </location>
</feature>
<feature type="transmembrane region" description="Helical" evidence="2">
    <location>
        <begin position="435"/>
        <end position="455"/>
    </location>
</feature>
<dbReference type="EMBL" id="LAZR01000738">
    <property type="protein sequence ID" value="KKN59111.1"/>
    <property type="molecule type" value="Genomic_DNA"/>
</dbReference>
<dbReference type="Gene3D" id="3.30.70.1430">
    <property type="entry name" value="Multidrug efflux transporter AcrB pore domain"/>
    <property type="match status" value="2"/>
</dbReference>
<accession>A0A0F9UCZ1</accession>
<feature type="transmembrane region" description="Helical" evidence="2">
    <location>
        <begin position="9"/>
        <end position="27"/>
    </location>
</feature>
<dbReference type="PANTHER" id="PTHR32063:SF8">
    <property type="entry name" value="CATION EFFLUX PROTEIN"/>
    <property type="match status" value="1"/>
</dbReference>
<reference evidence="3" key="1">
    <citation type="journal article" date="2015" name="Nature">
        <title>Complex archaea that bridge the gap between prokaryotes and eukaryotes.</title>
        <authorList>
            <person name="Spang A."/>
            <person name="Saw J.H."/>
            <person name="Jorgensen S.L."/>
            <person name="Zaremba-Niedzwiedzka K."/>
            <person name="Martijn J."/>
            <person name="Lind A.E."/>
            <person name="van Eijk R."/>
            <person name="Schleper C."/>
            <person name="Guy L."/>
            <person name="Ettema T.J."/>
        </authorList>
    </citation>
    <scope>NUCLEOTIDE SEQUENCE</scope>
</reference>
<dbReference type="InterPro" id="IPR027463">
    <property type="entry name" value="AcrB_DN_DC_subdom"/>
</dbReference>